<keyword evidence="2" id="KW-1185">Reference proteome</keyword>
<name>A0A5C3QJL4_9AGAR</name>
<dbReference type="AlphaFoldDB" id="A0A5C3QJL4"/>
<organism evidence="1 2">
    <name type="scientific">Pterulicium gracile</name>
    <dbReference type="NCBI Taxonomy" id="1884261"/>
    <lineage>
        <taxon>Eukaryota</taxon>
        <taxon>Fungi</taxon>
        <taxon>Dikarya</taxon>
        <taxon>Basidiomycota</taxon>
        <taxon>Agaricomycotina</taxon>
        <taxon>Agaricomycetes</taxon>
        <taxon>Agaricomycetidae</taxon>
        <taxon>Agaricales</taxon>
        <taxon>Pleurotineae</taxon>
        <taxon>Pterulaceae</taxon>
        <taxon>Pterulicium</taxon>
    </lineage>
</organism>
<reference evidence="1 2" key="1">
    <citation type="journal article" date="2019" name="Nat. Ecol. Evol.">
        <title>Megaphylogeny resolves global patterns of mushroom evolution.</title>
        <authorList>
            <person name="Varga T."/>
            <person name="Krizsan K."/>
            <person name="Foldi C."/>
            <person name="Dima B."/>
            <person name="Sanchez-Garcia M."/>
            <person name="Sanchez-Ramirez S."/>
            <person name="Szollosi G.J."/>
            <person name="Szarkandi J.G."/>
            <person name="Papp V."/>
            <person name="Albert L."/>
            <person name="Andreopoulos W."/>
            <person name="Angelini C."/>
            <person name="Antonin V."/>
            <person name="Barry K.W."/>
            <person name="Bougher N.L."/>
            <person name="Buchanan P."/>
            <person name="Buyck B."/>
            <person name="Bense V."/>
            <person name="Catcheside P."/>
            <person name="Chovatia M."/>
            <person name="Cooper J."/>
            <person name="Damon W."/>
            <person name="Desjardin D."/>
            <person name="Finy P."/>
            <person name="Geml J."/>
            <person name="Haridas S."/>
            <person name="Hughes K."/>
            <person name="Justo A."/>
            <person name="Karasinski D."/>
            <person name="Kautmanova I."/>
            <person name="Kiss B."/>
            <person name="Kocsube S."/>
            <person name="Kotiranta H."/>
            <person name="LaButti K.M."/>
            <person name="Lechner B.E."/>
            <person name="Liimatainen K."/>
            <person name="Lipzen A."/>
            <person name="Lukacs Z."/>
            <person name="Mihaltcheva S."/>
            <person name="Morgado L.N."/>
            <person name="Niskanen T."/>
            <person name="Noordeloos M.E."/>
            <person name="Ohm R.A."/>
            <person name="Ortiz-Santana B."/>
            <person name="Ovrebo C."/>
            <person name="Racz N."/>
            <person name="Riley R."/>
            <person name="Savchenko A."/>
            <person name="Shiryaev A."/>
            <person name="Soop K."/>
            <person name="Spirin V."/>
            <person name="Szebenyi C."/>
            <person name="Tomsovsky M."/>
            <person name="Tulloss R.E."/>
            <person name="Uehling J."/>
            <person name="Grigoriev I.V."/>
            <person name="Vagvolgyi C."/>
            <person name="Papp T."/>
            <person name="Martin F.M."/>
            <person name="Miettinen O."/>
            <person name="Hibbett D.S."/>
            <person name="Nagy L.G."/>
        </authorList>
    </citation>
    <scope>NUCLEOTIDE SEQUENCE [LARGE SCALE GENOMIC DNA]</scope>
    <source>
        <strain evidence="1 2">CBS 309.79</strain>
    </source>
</reference>
<protein>
    <submittedName>
        <fullName evidence="1">Uncharacterized protein</fullName>
    </submittedName>
</protein>
<proteinExistence type="predicted"/>
<evidence type="ECO:0000313" key="1">
    <source>
        <dbReference type="EMBL" id="TFL01538.1"/>
    </source>
</evidence>
<sequence>MKATVLNVHISRSPLLSNNATMARVDILSAFLPNHTIAAPPQELQSNQLIKYASALNPKETLQVLSLLDQMDIDVNLEVARVKDSIREAHELVKAYKEERQARVHALMEKQRQELQETKEADGDVWLRV</sequence>
<evidence type="ECO:0000313" key="2">
    <source>
        <dbReference type="Proteomes" id="UP000305067"/>
    </source>
</evidence>
<gene>
    <name evidence="1" type="ORF">BDV98DRAFT_567117</name>
</gene>
<dbReference type="STRING" id="1884261.A0A5C3QJL4"/>
<dbReference type="Proteomes" id="UP000305067">
    <property type="component" value="Unassembled WGS sequence"/>
</dbReference>
<dbReference type="EMBL" id="ML178824">
    <property type="protein sequence ID" value="TFL01538.1"/>
    <property type="molecule type" value="Genomic_DNA"/>
</dbReference>
<dbReference type="OrthoDB" id="3018737at2759"/>
<accession>A0A5C3QJL4</accession>